<name>A0A3N4I5V5_ASCIM</name>
<dbReference type="EMBL" id="ML119684">
    <property type="protein sequence ID" value="RPA80796.1"/>
    <property type="molecule type" value="Genomic_DNA"/>
</dbReference>
<keyword evidence="5" id="KW-1185">Reference proteome</keyword>
<protein>
    <recommendedName>
        <fullName evidence="3">NACHT domain-containing protein</fullName>
    </recommendedName>
</protein>
<dbReference type="InterPro" id="IPR027417">
    <property type="entry name" value="P-loop_NTPase"/>
</dbReference>
<dbReference type="PANTHER" id="PTHR10039:SF14">
    <property type="entry name" value="NACHT DOMAIN-CONTAINING PROTEIN"/>
    <property type="match status" value="1"/>
</dbReference>
<gene>
    <name evidence="4" type="ORF">BJ508DRAFT_362250</name>
</gene>
<feature type="compositionally biased region" description="Polar residues" evidence="2">
    <location>
        <begin position="82"/>
        <end position="91"/>
    </location>
</feature>
<reference evidence="4 5" key="1">
    <citation type="journal article" date="2018" name="Nat. Ecol. Evol.">
        <title>Pezizomycetes genomes reveal the molecular basis of ectomycorrhizal truffle lifestyle.</title>
        <authorList>
            <person name="Murat C."/>
            <person name="Payen T."/>
            <person name="Noel B."/>
            <person name="Kuo A."/>
            <person name="Morin E."/>
            <person name="Chen J."/>
            <person name="Kohler A."/>
            <person name="Krizsan K."/>
            <person name="Balestrini R."/>
            <person name="Da Silva C."/>
            <person name="Montanini B."/>
            <person name="Hainaut M."/>
            <person name="Levati E."/>
            <person name="Barry K.W."/>
            <person name="Belfiori B."/>
            <person name="Cichocki N."/>
            <person name="Clum A."/>
            <person name="Dockter R.B."/>
            <person name="Fauchery L."/>
            <person name="Guy J."/>
            <person name="Iotti M."/>
            <person name="Le Tacon F."/>
            <person name="Lindquist E.A."/>
            <person name="Lipzen A."/>
            <person name="Malagnac F."/>
            <person name="Mello A."/>
            <person name="Molinier V."/>
            <person name="Miyauchi S."/>
            <person name="Poulain J."/>
            <person name="Riccioni C."/>
            <person name="Rubini A."/>
            <person name="Sitrit Y."/>
            <person name="Splivallo R."/>
            <person name="Traeger S."/>
            <person name="Wang M."/>
            <person name="Zifcakova L."/>
            <person name="Wipf D."/>
            <person name="Zambonelli A."/>
            <person name="Paolocci F."/>
            <person name="Nowrousian M."/>
            <person name="Ottonello S."/>
            <person name="Baldrian P."/>
            <person name="Spatafora J.W."/>
            <person name="Henrissat B."/>
            <person name="Nagy L.G."/>
            <person name="Aury J.M."/>
            <person name="Wincker P."/>
            <person name="Grigoriev I.V."/>
            <person name="Bonfante P."/>
            <person name="Martin F.M."/>
        </authorList>
    </citation>
    <scope>NUCLEOTIDE SEQUENCE [LARGE SCALE GENOMIC DNA]</scope>
    <source>
        <strain evidence="4 5">RN42</strain>
    </source>
</reference>
<dbReference type="Pfam" id="PF24809">
    <property type="entry name" value="DUF7708"/>
    <property type="match status" value="1"/>
</dbReference>
<evidence type="ECO:0000256" key="1">
    <source>
        <dbReference type="ARBA" id="ARBA00022737"/>
    </source>
</evidence>
<feature type="region of interest" description="Disordered" evidence="2">
    <location>
        <begin position="1"/>
        <end position="29"/>
    </location>
</feature>
<accession>A0A3N4I5V5</accession>
<dbReference type="InterPro" id="IPR056884">
    <property type="entry name" value="NPHP3-like_N"/>
</dbReference>
<evidence type="ECO:0000256" key="2">
    <source>
        <dbReference type="SAM" id="MobiDB-lite"/>
    </source>
</evidence>
<sequence length="1548" mass="176556">MGPNSRRFWRRKNGSEQSASSPFASDDGSRIDYYDEARRAGQVSPLSEGTMEYLHPLSPFESTSSFRPHAQRTAGRLELNTFRASPSSGSKSPRIFSPFSRFRSSSPLIPSPGNNVADSENIVKKEQWRRAYEIAFKKLNAEEKINLPKDLELMQEESIFSVMNEAEILLKEKEVSSMAYIDRNGNTVHPREKLDKLLRGFNAYAKVVDVAIGHQPEIVALVWGSVRFLLQIYLNHRDAMDALTLTMEKISSSMASAEWYARIYSDSLYTRQSSQQSRVSSAWNERILDALPQFYAAVLVFVVKARAYFMPVSTFGRIMRPLKPFSLELGDVIAEVDIKEGVLKELAYLASMSGVQDIRKDTLAISKVVDSIHDLFSDISDEKAKSWLNAADPSKVYKINKDHRLDGTCAWILEELLYRDWVSGVYAGNLWIVGIPGAGKSVLASAIIDHLNQQNEVCLLYFFFLESDSSRIHPTDMAAGLVAQLLNHSRMFSMDEYSALMRILKDHIQHASFFAHSQDLDYQRDYKELCDLLLKMITYVQKRVLIVLDALDECSIPKDIVYLIELVDAFASRNSDLLGFTTQHTSFSKLQILLTGRPVVSEFFVPLRSISTIRMEVNADILRLVEKSVEKNPSFAPHKDMIIRTIHNNSAGMFRYAALLLQELQHFSPRPIEERLRKMPKELFGMYERILTRLAINGSEEEAELRRRVLLWTAMGNPAPTIGMLQLLCVIVPGDPSMNPSKAILPTREQILASCGSLVESAQELDSTGASKGEYLRFTHRTVREFLFQDRNSSSIAAIHGESVHPMLIVEDEGNAFLALSLLTQLLSAPIPHGTTKWYPRPPYDYSASHWHEFMREVPKDISTNVTDIYGSLWELVARFLWDTSFAKHHAGWLSFLAHEPYYPLSFPTSSMYSDPKRGLQASTHEVLGLQVPQNPRIPDTWFLYYYFLTAPEYLIPQFDLVRVLMKHTPTRFSFQDWVLEVNFEAERTRYNWDTDNKRFSTEVSYDWYSMLTPRINFDPTILRIDNSPKYPPCSMLSLAIGYCSEQSVITLLTTLQVVPSRPACGFLRRVCEFSPPHMLNILVDYLGNDAKSMLNDLNHFGETFLQQYVTRFLLTLPPAPSFTYQTHDVRYYQVDEIDRGLVQEFKHPELFFKNDSITTIYWKLRSKGAKTYGELGYRLLSPDEVVYDGRFPPYAHIKEPWDPDIAAMFTTESFTPTEPKDYKFPIPEESPEEMEAYGDFLLRESDDIGQKQKQYAQYAQRLWYRQGKPLAAANLKLYRYTDGASERDSDLQSSASMDLESYMPFQRSDQPGAAHSAVKATLELVWIPHNSFDLFKTDVNLNLLEDMFTQSLIDPCFLAVAYRQEMADCPRGFLSSKRSIGVQGTKQRVCYSFYQGAPLDRRYLAWSFEPQSLTTRAILMTPLPERRVSGFFKRLEVFSGFLSSPYVVGICNANWVTTMNESRKAVQATIEASEKVTRHDVQLGYLNDHKDGSTMRDADLVAVSEKVAGAGLECYGNKSMLSDLTSFFDHLLSEDSISGQRCCSGQF</sequence>
<dbReference type="PROSITE" id="PS50837">
    <property type="entry name" value="NACHT"/>
    <property type="match status" value="1"/>
</dbReference>
<dbReference type="InterPro" id="IPR056125">
    <property type="entry name" value="DUF7708"/>
</dbReference>
<dbReference type="Gene3D" id="3.40.50.300">
    <property type="entry name" value="P-loop containing nucleotide triphosphate hydrolases"/>
    <property type="match status" value="1"/>
</dbReference>
<dbReference type="InterPro" id="IPR007111">
    <property type="entry name" value="NACHT_NTPase"/>
</dbReference>
<feature type="region of interest" description="Disordered" evidence="2">
    <location>
        <begin position="77"/>
        <end position="96"/>
    </location>
</feature>
<dbReference type="SUPFAM" id="SSF52540">
    <property type="entry name" value="P-loop containing nucleoside triphosphate hydrolases"/>
    <property type="match status" value="1"/>
</dbReference>
<organism evidence="4 5">
    <name type="scientific">Ascobolus immersus RN42</name>
    <dbReference type="NCBI Taxonomy" id="1160509"/>
    <lineage>
        <taxon>Eukaryota</taxon>
        <taxon>Fungi</taxon>
        <taxon>Dikarya</taxon>
        <taxon>Ascomycota</taxon>
        <taxon>Pezizomycotina</taxon>
        <taxon>Pezizomycetes</taxon>
        <taxon>Pezizales</taxon>
        <taxon>Ascobolaceae</taxon>
        <taxon>Ascobolus</taxon>
    </lineage>
</organism>
<keyword evidence="1" id="KW-0677">Repeat</keyword>
<evidence type="ECO:0000313" key="5">
    <source>
        <dbReference type="Proteomes" id="UP000275078"/>
    </source>
</evidence>
<evidence type="ECO:0000313" key="4">
    <source>
        <dbReference type="EMBL" id="RPA80796.1"/>
    </source>
</evidence>
<dbReference type="Pfam" id="PF24883">
    <property type="entry name" value="NPHP3_N"/>
    <property type="match status" value="1"/>
</dbReference>
<dbReference type="OrthoDB" id="7464126at2759"/>
<proteinExistence type="predicted"/>
<dbReference type="PANTHER" id="PTHR10039">
    <property type="entry name" value="AMELOGENIN"/>
    <property type="match status" value="1"/>
</dbReference>
<feature type="domain" description="NACHT" evidence="3">
    <location>
        <begin position="428"/>
        <end position="598"/>
    </location>
</feature>
<evidence type="ECO:0000259" key="3">
    <source>
        <dbReference type="PROSITE" id="PS50837"/>
    </source>
</evidence>
<dbReference type="STRING" id="1160509.A0A3N4I5V5"/>
<dbReference type="Proteomes" id="UP000275078">
    <property type="component" value="Unassembled WGS sequence"/>
</dbReference>